<evidence type="ECO:0000313" key="5">
    <source>
        <dbReference type="Proteomes" id="UP000317371"/>
    </source>
</evidence>
<evidence type="ECO:0000259" key="3">
    <source>
        <dbReference type="Pfam" id="PF07883"/>
    </source>
</evidence>
<comment type="caution">
    <text evidence="4">The sequence shown here is derived from an EMBL/GenBank/DDBJ whole genome shotgun (WGS) entry which is preliminary data.</text>
</comment>
<dbReference type="OrthoDB" id="9811153at2"/>
<dbReference type="Gene3D" id="2.60.120.10">
    <property type="entry name" value="Jelly Rolls"/>
    <property type="match status" value="1"/>
</dbReference>
<reference evidence="4 5" key="1">
    <citation type="submission" date="2019-06" db="EMBL/GenBank/DDBJ databases">
        <title>Genome sequence of Litorilinea aerophila BAA-2444.</title>
        <authorList>
            <person name="Maclea K.S."/>
            <person name="Maurais E.G."/>
            <person name="Iannazzi L.C."/>
        </authorList>
    </citation>
    <scope>NUCLEOTIDE SEQUENCE [LARGE SCALE GENOMIC DNA]</scope>
    <source>
        <strain evidence="4 5">ATCC BAA-2444</strain>
    </source>
</reference>
<accession>A0A540VJ65</accession>
<feature type="region of interest" description="Disordered" evidence="2">
    <location>
        <begin position="99"/>
        <end position="122"/>
    </location>
</feature>
<organism evidence="4 5">
    <name type="scientific">Litorilinea aerophila</name>
    <dbReference type="NCBI Taxonomy" id="1204385"/>
    <lineage>
        <taxon>Bacteria</taxon>
        <taxon>Bacillati</taxon>
        <taxon>Chloroflexota</taxon>
        <taxon>Caldilineae</taxon>
        <taxon>Caldilineales</taxon>
        <taxon>Caldilineaceae</taxon>
        <taxon>Litorilinea</taxon>
    </lineage>
</organism>
<name>A0A540VJ65_9CHLR</name>
<dbReference type="SUPFAM" id="SSF51182">
    <property type="entry name" value="RmlC-like cupins"/>
    <property type="match status" value="1"/>
</dbReference>
<feature type="coiled-coil region" evidence="1">
    <location>
        <begin position="141"/>
        <end position="168"/>
    </location>
</feature>
<dbReference type="EMBL" id="VIGC01000006">
    <property type="protein sequence ID" value="TQE96815.1"/>
    <property type="molecule type" value="Genomic_DNA"/>
</dbReference>
<dbReference type="Pfam" id="PF07883">
    <property type="entry name" value="Cupin_2"/>
    <property type="match status" value="1"/>
</dbReference>
<feature type="domain" description="Cupin type-2" evidence="3">
    <location>
        <begin position="25"/>
        <end position="85"/>
    </location>
</feature>
<dbReference type="AlphaFoldDB" id="A0A540VJ65"/>
<protein>
    <submittedName>
        <fullName evidence="4">Cupin domain-containing protein</fullName>
    </submittedName>
</protein>
<dbReference type="RefSeq" id="WP_141609187.1">
    <property type="nucleotide sequence ID" value="NZ_VIGC02000006.1"/>
</dbReference>
<dbReference type="InterPro" id="IPR014710">
    <property type="entry name" value="RmlC-like_jellyroll"/>
</dbReference>
<dbReference type="InParanoid" id="A0A540VJ65"/>
<evidence type="ECO:0000313" key="4">
    <source>
        <dbReference type="EMBL" id="TQE96815.1"/>
    </source>
</evidence>
<keyword evidence="5" id="KW-1185">Reference proteome</keyword>
<dbReference type="Proteomes" id="UP000317371">
    <property type="component" value="Unassembled WGS sequence"/>
</dbReference>
<keyword evidence="1" id="KW-0175">Coiled coil</keyword>
<dbReference type="InterPro" id="IPR011051">
    <property type="entry name" value="RmlC_Cupin_sf"/>
</dbReference>
<evidence type="ECO:0000256" key="2">
    <source>
        <dbReference type="SAM" id="MobiDB-lite"/>
    </source>
</evidence>
<gene>
    <name evidence="4" type="ORF">FKZ61_06035</name>
</gene>
<dbReference type="InterPro" id="IPR013096">
    <property type="entry name" value="Cupin_2"/>
</dbReference>
<evidence type="ECO:0000256" key="1">
    <source>
        <dbReference type="SAM" id="Coils"/>
    </source>
</evidence>
<proteinExistence type="predicted"/>
<sequence>MGFDVFDYRTVDRNVLVTPEIRARLYHMKPGQVDRRHSHDLGHEVFLILEGEAEFTINGETRVLGPGQMCVALADEIHQVRNTLPDRETVMYLSVTPHIQPTHTGRNDDDSPQPPRFVPNANYHAETDPNVPVDLLLQRHLEAAQVAAEAAQANLERHRAMAHALRQARGANDLEAAATARNAMWETLYTLFKAMYALGSTWNELAPRMTEPRADVSPGA</sequence>